<evidence type="ECO:0000256" key="5">
    <source>
        <dbReference type="ARBA" id="ARBA00023203"/>
    </source>
</evidence>
<dbReference type="PANTHER" id="PTHR13140">
    <property type="entry name" value="MYOSIN"/>
    <property type="match status" value="1"/>
</dbReference>
<comment type="caution">
    <text evidence="6">Lacks conserved residue(s) required for the propagation of feature annotation.</text>
</comment>
<feature type="compositionally biased region" description="Low complexity" evidence="8">
    <location>
        <begin position="1632"/>
        <end position="1643"/>
    </location>
</feature>
<keyword evidence="1 6" id="KW-0547">Nucleotide-binding</keyword>
<comment type="caution">
    <text evidence="11">The sequence shown here is derived from an EMBL/GenBank/DDBJ whole genome shotgun (WGS) entry which is preliminary data.</text>
</comment>
<dbReference type="Pfam" id="PF00595">
    <property type="entry name" value="PDZ"/>
    <property type="match status" value="1"/>
</dbReference>
<evidence type="ECO:0000256" key="7">
    <source>
        <dbReference type="SAM" id="Coils"/>
    </source>
</evidence>
<feature type="coiled-coil region" evidence="7">
    <location>
        <begin position="1665"/>
        <end position="1699"/>
    </location>
</feature>
<keyword evidence="7" id="KW-0175">Coiled coil</keyword>
<dbReference type="GO" id="GO:0016020">
    <property type="term" value="C:membrane"/>
    <property type="evidence" value="ECO:0007669"/>
    <property type="project" value="TreeGrafter"/>
</dbReference>
<evidence type="ECO:0000256" key="3">
    <source>
        <dbReference type="ARBA" id="ARBA00023123"/>
    </source>
</evidence>
<proteinExistence type="inferred from homology"/>
<evidence type="ECO:0008006" key="13">
    <source>
        <dbReference type="Google" id="ProtNLM"/>
    </source>
</evidence>
<dbReference type="InterPro" id="IPR027417">
    <property type="entry name" value="P-loop_NTPase"/>
</dbReference>
<protein>
    <recommendedName>
        <fullName evidence="13">Myosin XVIIIA</fullName>
    </recommendedName>
</protein>
<evidence type="ECO:0000259" key="9">
    <source>
        <dbReference type="PROSITE" id="PS50106"/>
    </source>
</evidence>
<evidence type="ECO:0000313" key="12">
    <source>
        <dbReference type="Proteomes" id="UP001497525"/>
    </source>
</evidence>
<dbReference type="PROSITE" id="PS50106">
    <property type="entry name" value="PDZ"/>
    <property type="match status" value="1"/>
</dbReference>
<evidence type="ECO:0000256" key="1">
    <source>
        <dbReference type="ARBA" id="ARBA00022741"/>
    </source>
</evidence>
<dbReference type="SMART" id="SM00228">
    <property type="entry name" value="PDZ"/>
    <property type="match status" value="1"/>
</dbReference>
<feature type="coiled-coil region" evidence="7">
    <location>
        <begin position="1247"/>
        <end position="1380"/>
    </location>
</feature>
<accession>A0AAV2TI54</accession>
<dbReference type="Gene3D" id="2.30.42.10">
    <property type="match status" value="1"/>
</dbReference>
<feature type="region of interest" description="Disordered" evidence="8">
    <location>
        <begin position="1615"/>
        <end position="1643"/>
    </location>
</feature>
<dbReference type="InterPro" id="IPR001478">
    <property type="entry name" value="PDZ"/>
</dbReference>
<comment type="similarity">
    <text evidence="6">Belongs to the TRAFAC class myosin-kinesin ATPase superfamily. Myosin family.</text>
</comment>
<evidence type="ECO:0000256" key="8">
    <source>
        <dbReference type="SAM" id="MobiDB-lite"/>
    </source>
</evidence>
<dbReference type="InterPro" id="IPR001609">
    <property type="entry name" value="Myosin_head_motor_dom-like"/>
</dbReference>
<dbReference type="Pfam" id="PF00063">
    <property type="entry name" value="Myosin_head"/>
    <property type="match status" value="1"/>
</dbReference>
<dbReference type="InterPro" id="IPR036034">
    <property type="entry name" value="PDZ_sf"/>
</dbReference>
<dbReference type="GO" id="GO:0000146">
    <property type="term" value="F:microfilament motor activity"/>
    <property type="evidence" value="ECO:0007669"/>
    <property type="project" value="TreeGrafter"/>
</dbReference>
<evidence type="ECO:0000256" key="4">
    <source>
        <dbReference type="ARBA" id="ARBA00023175"/>
    </source>
</evidence>
<dbReference type="PANTHER" id="PTHR13140:SF706">
    <property type="entry name" value="DILUTE CLASS UNCONVENTIONAL MYOSIN, ISOFORM C"/>
    <property type="match status" value="1"/>
</dbReference>
<dbReference type="SMART" id="SM00242">
    <property type="entry name" value="MYSc"/>
    <property type="match status" value="1"/>
</dbReference>
<name>A0AAV2TI54_CALDB</name>
<feature type="domain" description="PDZ" evidence="9">
    <location>
        <begin position="112"/>
        <end position="206"/>
    </location>
</feature>
<dbReference type="SUPFAM" id="SSF50156">
    <property type="entry name" value="PDZ domain-like"/>
    <property type="match status" value="1"/>
</dbReference>
<dbReference type="SUPFAM" id="SSF52540">
    <property type="entry name" value="P-loop containing nucleoside triphosphate hydrolases"/>
    <property type="match status" value="1"/>
</dbReference>
<dbReference type="GO" id="GO:0005737">
    <property type="term" value="C:cytoplasm"/>
    <property type="evidence" value="ECO:0007669"/>
    <property type="project" value="TreeGrafter"/>
</dbReference>
<feature type="region of interest" description="Disordered" evidence="8">
    <location>
        <begin position="1028"/>
        <end position="1047"/>
    </location>
</feature>
<keyword evidence="4 6" id="KW-0505">Motor protein</keyword>
<gene>
    <name evidence="11" type="ORF">CDAUBV1_LOCUS9935</name>
</gene>
<dbReference type="EMBL" id="CAXLJL010000268">
    <property type="protein sequence ID" value="CAL5135824.1"/>
    <property type="molecule type" value="Genomic_DNA"/>
</dbReference>
<evidence type="ECO:0000256" key="6">
    <source>
        <dbReference type="PROSITE-ProRule" id="PRU00782"/>
    </source>
</evidence>
<dbReference type="GO" id="GO:0051015">
    <property type="term" value="F:actin filament binding"/>
    <property type="evidence" value="ECO:0007669"/>
    <property type="project" value="TreeGrafter"/>
</dbReference>
<dbReference type="Proteomes" id="UP001497525">
    <property type="component" value="Unassembled WGS sequence"/>
</dbReference>
<keyword evidence="5 6" id="KW-0009">Actin-binding</keyword>
<dbReference type="PROSITE" id="PS51456">
    <property type="entry name" value="MYOSIN_MOTOR"/>
    <property type="match status" value="1"/>
</dbReference>
<feature type="compositionally biased region" description="Low complexity" evidence="8">
    <location>
        <begin position="64"/>
        <end position="77"/>
    </location>
</feature>
<evidence type="ECO:0000256" key="2">
    <source>
        <dbReference type="ARBA" id="ARBA00022840"/>
    </source>
</evidence>
<dbReference type="Gene3D" id="6.20.240.20">
    <property type="match status" value="1"/>
</dbReference>
<sequence>MSKANLKIGAATTKTFARRDVPRMSSDMYAGGVNSSVSQRDGVEHRTNGAKRWNKPYANAGHATSSSFDESFDTSYSKTDKQSGSVSLASVDTRGYLTSSPPWTPNSRQRFSVTLKKDPKYGFGMLLRRGSRVEHLKMDYSGEFIGKQHQVLFAEPGPSGVCCGLLPGDRIVGVNGTDVQQVTGADVVQLIRASGSSVTLTVEPISETAEFSNRTILPSAAVQDEQDADYLEVPDARLVEVRQRVTQHGGFRGLGSYLHDAMAFTLWNTSLSRQLLGQSDTGCSVNGSKSFGEDETDVPIWLSVHDGYSAGKLLSSLPNNRCRILLLPDGDVVEVNADDVQRANPPSFDRVEDLSDLRYINECSVINTLLQRFGSGHIYTYAPGAGLLSVNPMMPLNLYSEPIMDLFMGCENRKDMPPHVYSVVQLALARLNRCVSSGDSTKEVWKESKEIHSTIPCQAICLTGRSGSGKTRASLDILSYILHQSGRALSRSSLENGCSSLIGSGHVTAERLRAIFCVLDAFTCSRILLNTNASRALRLFSVEFVCSAKNELIISGLRTHLLLLEHTRVTERPEGEPNFHIFYYLLAGLDSKSREELYLNCTDSGNLFMTKLNRIEDKEAARKYWIQLSHDVRLLGFNLKEEWLTGGIARLLAIIYHLGCAGWPRTDDSSIDPKTARGFLNAESAHRAAYLLGISVEQLTAAVFGTADDELFKWTPTDCLKGFVQGLYQITVDILVALLNRRLSTSPQEQSSIVAQLLLVDPSGLQVPYPGGRSPSSATFSDLLINYANERLNLLSHETAVELERSRLKREDCSASILKEEFSNSAALIDLLDAKTSEHGVFWMLEEAAKQGETKNFTKKLEEIYQSQRNTMKSRDKRTLRRVKHSSSFVLNHNLSSVPIEYAPTPRWLANCRLCPSYNNAADLVRQCGCTSLRRLSMLCNSSPDRCFGQACPTYFDDPSVCTVTKRQLDFLVGLLKSTAVDNSGPPADQGRAGFNDGGPTCGLHFIHCLLPAPNAGLCQLATDPHSVPNHGPTNGDSAAESSSPAKQVKSPARFCVSLVRTQLWGLDLLQRLRFHRFGFPDRLGLKEFRARFTILLVPSKDRVSQFTDEQFPKYLFESLNCPHQSYLVGKTQLFLRSYVLPQLELQRMSLLAGCCATEGRVTVQQSISCNFVNRDGVEADECDHTCAADSLKSSTWIQSAAASQQQTTVSEDGFLTLKSKPTPVFNSEMKTNSLAVLESKALRSQLAESQIMIEELTIALAQARSAFQNSSGPSAQVAQELKDLHQIRQQLTEKVTTLQTELEDANQDLAAANQSRMRLEQTLERLRADSNRTADEYESEMEAMRSTNQARVRQLEEQLDAAQEEASKANRARLQMEHDLSALNSQLAANMSVVDEETERKLRKELKKYKSVLKEKEAFIEQLLMHPSSEQATLKQLRDRIDELEELTESQNRQKRSMQGDLEDLQQQVAALQKNKKEVEDQLSATKRELIDLTTQCAEYSEAVNEAQRLHQTTLSARSVDAATIEAQSQEISDLLKERESLRARVDDLQIKLSTSDLEQVPRDNVDRLECKIRELEQRLEVETNARNRVQNALERARETVELLTSERDKLLASENSERQLSRKLSRQLRESQQQQEEQAHRALLAQRRADEALTHADQAIRQAAASRAELDAIAKRAHELEARINQKEIQLDLDSDEVDFDGSPCSRADGDGVHARLTPSPAKLHDALSSPAVHEQSPSFNSKIPCVAKSAHQGFRASSWKEQQPFVTVHVINSDKQDLSSDPVLALAALPRQPVQPCSAQPNSSSSTVSVSRSSQGTISINDVILPNCRPLIVATTHSVSAREEPVSILCDDVGSMFRDVLLVHVQPLNLASPSASVAFSEADDSDCG</sequence>
<organism evidence="11 12">
    <name type="scientific">Calicophoron daubneyi</name>
    <name type="common">Rumen fluke</name>
    <name type="synonym">Paramphistomum daubneyi</name>
    <dbReference type="NCBI Taxonomy" id="300641"/>
    <lineage>
        <taxon>Eukaryota</taxon>
        <taxon>Metazoa</taxon>
        <taxon>Spiralia</taxon>
        <taxon>Lophotrochozoa</taxon>
        <taxon>Platyhelminthes</taxon>
        <taxon>Trematoda</taxon>
        <taxon>Digenea</taxon>
        <taxon>Plagiorchiida</taxon>
        <taxon>Pronocephalata</taxon>
        <taxon>Paramphistomoidea</taxon>
        <taxon>Paramphistomidae</taxon>
        <taxon>Calicophoron</taxon>
    </lineage>
</organism>
<dbReference type="Gene3D" id="1.20.58.530">
    <property type="match status" value="1"/>
</dbReference>
<dbReference type="GO" id="GO:0016459">
    <property type="term" value="C:myosin complex"/>
    <property type="evidence" value="ECO:0007669"/>
    <property type="project" value="UniProtKB-KW"/>
</dbReference>
<feature type="region of interest" description="Disordered" evidence="8">
    <location>
        <begin position="27"/>
        <end position="81"/>
    </location>
</feature>
<feature type="binding site" evidence="6">
    <location>
        <begin position="464"/>
        <end position="471"/>
    </location>
    <ligand>
        <name>ATP</name>
        <dbReference type="ChEBI" id="CHEBI:30616"/>
    </ligand>
</feature>
<feature type="compositionally biased region" description="Polar residues" evidence="8">
    <location>
        <begin position="1032"/>
        <end position="1046"/>
    </location>
</feature>
<reference evidence="11" key="1">
    <citation type="submission" date="2024-06" db="EMBL/GenBank/DDBJ databases">
        <authorList>
            <person name="Liu X."/>
            <person name="Lenzi L."/>
            <person name="Haldenby T S."/>
            <person name="Uol C."/>
        </authorList>
    </citation>
    <scope>NUCLEOTIDE SEQUENCE</scope>
</reference>
<dbReference type="Gene3D" id="1.20.120.720">
    <property type="entry name" value="Myosin VI head, motor domain, U50 subdomain"/>
    <property type="match status" value="1"/>
</dbReference>
<evidence type="ECO:0000259" key="10">
    <source>
        <dbReference type="PROSITE" id="PS51456"/>
    </source>
</evidence>
<evidence type="ECO:0000313" key="11">
    <source>
        <dbReference type="EMBL" id="CAL5135824.1"/>
    </source>
</evidence>
<keyword evidence="2 6" id="KW-0067">ATP-binding</keyword>
<keyword evidence="3 6" id="KW-0518">Myosin</keyword>
<dbReference type="GO" id="GO:0005524">
    <property type="term" value="F:ATP binding"/>
    <property type="evidence" value="ECO:0007669"/>
    <property type="project" value="UniProtKB-UniRule"/>
</dbReference>
<dbReference type="Gene3D" id="3.40.850.10">
    <property type="entry name" value="Kinesin motor domain"/>
    <property type="match status" value="1"/>
</dbReference>
<dbReference type="GO" id="GO:0007015">
    <property type="term" value="P:actin filament organization"/>
    <property type="evidence" value="ECO:0007669"/>
    <property type="project" value="TreeGrafter"/>
</dbReference>
<dbReference type="InterPro" id="IPR036961">
    <property type="entry name" value="Kinesin_motor_dom_sf"/>
</dbReference>
<feature type="domain" description="Myosin motor" evidence="10">
    <location>
        <begin position="349"/>
        <end position="1149"/>
    </location>
</feature>